<feature type="compositionally biased region" description="Polar residues" evidence="10">
    <location>
        <begin position="64"/>
        <end position="98"/>
    </location>
</feature>
<evidence type="ECO:0000256" key="5">
    <source>
        <dbReference type="ARBA" id="ARBA00022833"/>
    </source>
</evidence>
<dbReference type="EMBL" id="LGRX02035235">
    <property type="protein sequence ID" value="KAK3235719.1"/>
    <property type="molecule type" value="Genomic_DNA"/>
</dbReference>
<evidence type="ECO:0000256" key="1">
    <source>
        <dbReference type="ARBA" id="ARBA00004123"/>
    </source>
</evidence>
<dbReference type="InterPro" id="IPR013087">
    <property type="entry name" value="Znf_C2H2_type"/>
</dbReference>
<keyword evidence="6" id="KW-0805">Transcription regulation</keyword>
<feature type="region of interest" description="Disordered" evidence="10">
    <location>
        <begin position="320"/>
        <end position="367"/>
    </location>
</feature>
<evidence type="ECO:0000256" key="2">
    <source>
        <dbReference type="ARBA" id="ARBA00022723"/>
    </source>
</evidence>
<dbReference type="Pfam" id="PF00096">
    <property type="entry name" value="zf-C2H2"/>
    <property type="match status" value="4"/>
</dbReference>
<dbReference type="Gene3D" id="3.30.160.60">
    <property type="entry name" value="Classic Zinc Finger"/>
    <property type="match status" value="4"/>
</dbReference>
<feature type="compositionally biased region" description="Polar residues" evidence="10">
    <location>
        <begin position="353"/>
        <end position="362"/>
    </location>
</feature>
<name>A0AAE0EPQ1_9CHLO</name>
<sequence>MDSSALEQPQERVLQAGHAVTPACEYHMISAKRTDSTSALTATDVTEIAAVENANGALDPVRSDANTNAQTPVSSTTPLHGTGAQQIAADINSSDTSTPGGGQGERPRPHAHQTAVTNQFNTSVATVHPKKRKRDAKKSIELEPEAHKKLMKYANEKHGGVYENVIEEMLTMAATRARDVRDAAKAKKNAEKLEKQRARQLEKAAREEARAAKIQEKKQNKVSKGKEKNPEKLPKHPGVTKWKRIKLEDLKLGDAADLQAALRMLHNETRILPGTDAENKPIEVSPEANRVADTIGLARSDSAGTQVVAVLRPPPISLAISSPRSDLWERTPSDPPTSATSHPLPDALWEQAPSGTPASTSLPCLPSTPLQGLPGELWAHADSVTTAPVPATLPLEDTLWGRPQSSAVHDDTAMSDVDGAGKEAAGEASVRLGVGDHNGRGPSDTGGPGSQLPPHLALESNTSQGDPLHVGGGTPQYPLGTTVTLLGQVGASGADGGLQWAQAQPTSLGYPSSMDHSSKLPGMDLPNQALHPLQAYLTQQPLDPPLGQPGPHLPTSAGMSTVDASSPLLRAIQAGGVVGTKAPSSYNEDSNMPPGAPRRFFVSGDDLARADNPVSERLLEVTGSSEAGTSRVLSSSSTVPPPGPLPPGEVVNTAALLATPWQQLTVAELRLLLEQVKLRLKERDRALQAPRAETCVRRASSGGVDGGGGEKMRKMHTCDQCGKVFALPNLLRDHVNMHTGARPYICGKPGCNEAFACRQEYRRHVGKHELAWMCPYSGCGKRFAAKEHMQRHQLTHTEDRPVPCQWEGCNKRFKDENSLKGHMRVHTGEKRFTCHVQGCGKAFGYRIDLNRHTRTHFGQPARGNSGASQGAVPPPPPIDGAPLPGHPGLILSHLTNG</sequence>
<feature type="region of interest" description="Disordered" evidence="10">
    <location>
        <begin position="186"/>
        <end position="237"/>
    </location>
</feature>
<organism evidence="12 13">
    <name type="scientific">Cymbomonas tetramitiformis</name>
    <dbReference type="NCBI Taxonomy" id="36881"/>
    <lineage>
        <taxon>Eukaryota</taxon>
        <taxon>Viridiplantae</taxon>
        <taxon>Chlorophyta</taxon>
        <taxon>Pyramimonadophyceae</taxon>
        <taxon>Pyramimonadales</taxon>
        <taxon>Pyramimonadaceae</taxon>
        <taxon>Cymbomonas</taxon>
    </lineage>
</organism>
<comment type="caution">
    <text evidence="12">The sequence shown here is derived from an EMBL/GenBank/DDBJ whole genome shotgun (WGS) entry which is preliminary data.</text>
</comment>
<keyword evidence="3" id="KW-0677">Repeat</keyword>
<evidence type="ECO:0000256" key="9">
    <source>
        <dbReference type="PROSITE-ProRule" id="PRU00042"/>
    </source>
</evidence>
<dbReference type="GO" id="GO:0005634">
    <property type="term" value="C:nucleus"/>
    <property type="evidence" value="ECO:0007669"/>
    <property type="project" value="UniProtKB-SubCell"/>
</dbReference>
<gene>
    <name evidence="12" type="ORF">CYMTET_54099</name>
</gene>
<feature type="compositionally biased region" description="Polar residues" evidence="10">
    <location>
        <begin position="114"/>
        <end position="125"/>
    </location>
</feature>
<evidence type="ECO:0000256" key="3">
    <source>
        <dbReference type="ARBA" id="ARBA00022737"/>
    </source>
</evidence>
<dbReference type="GO" id="GO:0008270">
    <property type="term" value="F:zinc ion binding"/>
    <property type="evidence" value="ECO:0007669"/>
    <property type="project" value="UniProtKB-KW"/>
</dbReference>
<comment type="subcellular location">
    <subcellularLocation>
        <location evidence="1">Nucleus</location>
    </subcellularLocation>
</comment>
<dbReference type="InterPro" id="IPR051061">
    <property type="entry name" value="Zinc_finger_trans_reg"/>
</dbReference>
<feature type="domain" description="C2H2-type" evidence="11">
    <location>
        <begin position="716"/>
        <end position="743"/>
    </location>
</feature>
<dbReference type="FunFam" id="3.30.160.60:FF:000032">
    <property type="entry name" value="Krueppel-like factor 4"/>
    <property type="match status" value="1"/>
</dbReference>
<feature type="region of interest" description="Disordered" evidence="10">
    <location>
        <begin position="620"/>
        <end position="647"/>
    </location>
</feature>
<dbReference type="SMART" id="SM00355">
    <property type="entry name" value="ZnF_C2H2"/>
    <property type="match status" value="5"/>
</dbReference>
<dbReference type="PANTHER" id="PTHR46179">
    <property type="entry name" value="ZINC FINGER PROTEIN"/>
    <property type="match status" value="1"/>
</dbReference>
<keyword evidence="2" id="KW-0479">Metal-binding</keyword>
<keyword evidence="4 9" id="KW-0863">Zinc-finger</keyword>
<accession>A0AAE0EPQ1</accession>
<proteinExistence type="predicted"/>
<feature type="compositionally biased region" description="Low complexity" evidence="10">
    <location>
        <begin position="628"/>
        <end position="638"/>
    </location>
</feature>
<evidence type="ECO:0000256" key="10">
    <source>
        <dbReference type="SAM" id="MobiDB-lite"/>
    </source>
</evidence>
<dbReference type="GO" id="GO:0006357">
    <property type="term" value="P:regulation of transcription by RNA polymerase II"/>
    <property type="evidence" value="ECO:0007669"/>
    <property type="project" value="TreeGrafter"/>
</dbReference>
<dbReference type="InterPro" id="IPR036236">
    <property type="entry name" value="Znf_C2H2_sf"/>
</dbReference>
<dbReference type="SUPFAM" id="SSF57667">
    <property type="entry name" value="beta-beta-alpha zinc fingers"/>
    <property type="match status" value="3"/>
</dbReference>
<dbReference type="AlphaFoldDB" id="A0AAE0EPQ1"/>
<feature type="region of interest" description="Disordered" evidence="10">
    <location>
        <begin position="395"/>
        <end position="475"/>
    </location>
</feature>
<feature type="domain" description="C2H2-type" evidence="11">
    <location>
        <begin position="772"/>
        <end position="801"/>
    </location>
</feature>
<evidence type="ECO:0000313" key="12">
    <source>
        <dbReference type="EMBL" id="KAK3235719.1"/>
    </source>
</evidence>
<protein>
    <recommendedName>
        <fullName evidence="11">C2H2-type domain-containing protein</fullName>
    </recommendedName>
</protein>
<feature type="region of interest" description="Disordered" evidence="10">
    <location>
        <begin position="855"/>
        <end position="897"/>
    </location>
</feature>
<dbReference type="PROSITE" id="PS50157">
    <property type="entry name" value="ZINC_FINGER_C2H2_2"/>
    <property type="match status" value="4"/>
</dbReference>
<feature type="region of interest" description="Disordered" evidence="10">
    <location>
        <begin position="56"/>
        <end position="143"/>
    </location>
</feature>
<evidence type="ECO:0000256" key="7">
    <source>
        <dbReference type="ARBA" id="ARBA00023163"/>
    </source>
</evidence>
<evidence type="ECO:0000256" key="6">
    <source>
        <dbReference type="ARBA" id="ARBA00023015"/>
    </source>
</evidence>
<keyword evidence="13" id="KW-1185">Reference proteome</keyword>
<keyword evidence="5" id="KW-0862">Zinc</keyword>
<evidence type="ECO:0000256" key="8">
    <source>
        <dbReference type="ARBA" id="ARBA00023242"/>
    </source>
</evidence>
<feature type="compositionally biased region" description="Basic and acidic residues" evidence="10">
    <location>
        <begin position="186"/>
        <end position="234"/>
    </location>
</feature>
<evidence type="ECO:0000313" key="13">
    <source>
        <dbReference type="Proteomes" id="UP001190700"/>
    </source>
</evidence>
<evidence type="ECO:0000256" key="4">
    <source>
        <dbReference type="ARBA" id="ARBA00022771"/>
    </source>
</evidence>
<evidence type="ECO:0000259" key="11">
    <source>
        <dbReference type="PROSITE" id="PS50157"/>
    </source>
</evidence>
<keyword evidence="8" id="KW-0539">Nucleus</keyword>
<keyword evidence="7" id="KW-0804">Transcription</keyword>
<dbReference type="PANTHER" id="PTHR46179:SF13">
    <property type="entry name" value="C2H2-TYPE DOMAIN-CONTAINING PROTEIN"/>
    <property type="match status" value="1"/>
</dbReference>
<dbReference type="PROSITE" id="PS00028">
    <property type="entry name" value="ZINC_FINGER_C2H2_1"/>
    <property type="match status" value="4"/>
</dbReference>
<dbReference type="Proteomes" id="UP001190700">
    <property type="component" value="Unassembled WGS sequence"/>
</dbReference>
<feature type="domain" description="C2H2-type" evidence="11">
    <location>
        <begin position="832"/>
        <end position="861"/>
    </location>
</feature>
<feature type="domain" description="C2H2-type" evidence="11">
    <location>
        <begin position="802"/>
        <end position="831"/>
    </location>
</feature>
<reference evidence="12 13" key="1">
    <citation type="journal article" date="2015" name="Genome Biol. Evol.">
        <title>Comparative Genomics of a Bacterivorous Green Alga Reveals Evolutionary Causalities and Consequences of Phago-Mixotrophic Mode of Nutrition.</title>
        <authorList>
            <person name="Burns J.A."/>
            <person name="Paasch A."/>
            <person name="Narechania A."/>
            <person name="Kim E."/>
        </authorList>
    </citation>
    <scope>NUCLEOTIDE SEQUENCE [LARGE SCALE GENOMIC DNA]</scope>
    <source>
        <strain evidence="12 13">PLY_AMNH</strain>
    </source>
</reference>